<dbReference type="EMBL" id="CP017147">
    <property type="protein sequence ID" value="AOO81929.1"/>
    <property type="molecule type" value="Genomic_DNA"/>
</dbReference>
<dbReference type="InterPro" id="IPR029058">
    <property type="entry name" value="AB_hydrolase_fold"/>
</dbReference>
<proteinExistence type="predicted"/>
<dbReference type="GO" id="GO:0016787">
    <property type="term" value="F:hydrolase activity"/>
    <property type="evidence" value="ECO:0007669"/>
    <property type="project" value="UniProtKB-KW"/>
</dbReference>
<dbReference type="STRING" id="1526658.BHK69_17045"/>
<evidence type="ECO:0000313" key="2">
    <source>
        <dbReference type="Proteomes" id="UP000094969"/>
    </source>
</evidence>
<dbReference type="KEGG" id="bvv:BHK69_17045"/>
<protein>
    <submittedName>
        <fullName evidence="1">Hydrolase</fullName>
    </submittedName>
</protein>
<gene>
    <name evidence="1" type="ORF">BHK69_17045</name>
</gene>
<sequence length="207" mass="21903">MMDAVATTDFIHVFEPGAEASRPPLLLLHGTGGNERDLLPLGRMVAPGVSLLSPRGKVLEGAMPRFFRRLAEGVFDEADLTARTHELADFVAESRKRYDLPAPVALGFSNGANIAASLLLLRPEVLAGAALLRAMSPFRLPPKADLAGKRVLILSGALDPIIPAQDAERLAQTLSAGGGLVDHRILPTGHGLSQGDVGLLRGWLDQA</sequence>
<organism evidence="1 2">
    <name type="scientific">Bosea vaviloviae</name>
    <dbReference type="NCBI Taxonomy" id="1526658"/>
    <lineage>
        <taxon>Bacteria</taxon>
        <taxon>Pseudomonadati</taxon>
        <taxon>Pseudomonadota</taxon>
        <taxon>Alphaproteobacteria</taxon>
        <taxon>Hyphomicrobiales</taxon>
        <taxon>Boseaceae</taxon>
        <taxon>Bosea</taxon>
    </lineage>
</organism>
<dbReference type="SUPFAM" id="SSF53474">
    <property type="entry name" value="alpha/beta-Hydrolases"/>
    <property type="match status" value="1"/>
</dbReference>
<dbReference type="Proteomes" id="UP000094969">
    <property type="component" value="Chromosome"/>
</dbReference>
<keyword evidence="2" id="KW-1185">Reference proteome</keyword>
<reference evidence="1 2" key="1">
    <citation type="journal article" date="2015" name="Antonie Van Leeuwenhoek">
        <title>Bosea vaviloviae sp. nov., a new species of slow-growing rhizobia isolated from nodules of the relict species Vavilovia formosa (Stev.) Fed.</title>
        <authorList>
            <person name="Safronova V.I."/>
            <person name="Kuznetsova I.G."/>
            <person name="Sazanova A.L."/>
            <person name="Kimeklis A.K."/>
            <person name="Belimov A.A."/>
            <person name="Andronov E.E."/>
            <person name="Pinaev A.G."/>
            <person name="Chizhevskaya E.P."/>
            <person name="Pukhaev A.R."/>
            <person name="Popov K.P."/>
            <person name="Willems A."/>
            <person name="Tikhonovich I.A."/>
        </authorList>
    </citation>
    <scope>NUCLEOTIDE SEQUENCE [LARGE SCALE GENOMIC DNA]</scope>
    <source>
        <strain evidence="1 2">Vaf18</strain>
    </source>
</reference>
<name>A0A1D7U3H0_9HYPH</name>
<dbReference type="AlphaFoldDB" id="A0A1D7U3H0"/>
<dbReference type="Gene3D" id="3.40.50.1820">
    <property type="entry name" value="alpha/beta hydrolase"/>
    <property type="match status" value="1"/>
</dbReference>
<keyword evidence="1" id="KW-0378">Hydrolase</keyword>
<evidence type="ECO:0000313" key="1">
    <source>
        <dbReference type="EMBL" id="AOO81929.1"/>
    </source>
</evidence>
<accession>A0A1D7U3H0</accession>